<dbReference type="EMBL" id="JBHSXS010000006">
    <property type="protein sequence ID" value="MFC6880820.1"/>
    <property type="molecule type" value="Genomic_DNA"/>
</dbReference>
<evidence type="ECO:0008006" key="4">
    <source>
        <dbReference type="Google" id="ProtNLM"/>
    </source>
</evidence>
<keyword evidence="1" id="KW-0732">Signal</keyword>
<feature type="signal peptide" evidence="1">
    <location>
        <begin position="1"/>
        <end position="29"/>
    </location>
</feature>
<protein>
    <recommendedName>
        <fullName evidence="4">SH3 domain-containing protein</fullName>
    </recommendedName>
</protein>
<feature type="chain" id="PRO_5046360872" description="SH3 domain-containing protein" evidence="1">
    <location>
        <begin position="30"/>
        <end position="132"/>
    </location>
</feature>
<dbReference type="RefSeq" id="WP_160826309.1">
    <property type="nucleotide sequence ID" value="NZ_JBHSXE010000001.1"/>
</dbReference>
<organism evidence="2 3">
    <name type="scientific">Actinomadura yumaensis</name>
    <dbReference type="NCBI Taxonomy" id="111807"/>
    <lineage>
        <taxon>Bacteria</taxon>
        <taxon>Bacillati</taxon>
        <taxon>Actinomycetota</taxon>
        <taxon>Actinomycetes</taxon>
        <taxon>Streptosporangiales</taxon>
        <taxon>Thermomonosporaceae</taxon>
        <taxon>Actinomadura</taxon>
    </lineage>
</organism>
<gene>
    <name evidence="2" type="ORF">ACFQKB_13720</name>
</gene>
<evidence type="ECO:0000256" key="1">
    <source>
        <dbReference type="SAM" id="SignalP"/>
    </source>
</evidence>
<evidence type="ECO:0000313" key="2">
    <source>
        <dbReference type="EMBL" id="MFC6880820.1"/>
    </source>
</evidence>
<accession>A0ABW2CK84</accession>
<reference evidence="3" key="1">
    <citation type="journal article" date="2019" name="Int. J. Syst. Evol. Microbiol.">
        <title>The Global Catalogue of Microorganisms (GCM) 10K type strain sequencing project: providing services to taxonomists for standard genome sequencing and annotation.</title>
        <authorList>
            <consortium name="The Broad Institute Genomics Platform"/>
            <consortium name="The Broad Institute Genome Sequencing Center for Infectious Disease"/>
            <person name="Wu L."/>
            <person name="Ma J."/>
        </authorList>
    </citation>
    <scope>NUCLEOTIDE SEQUENCE [LARGE SCALE GENOMIC DNA]</scope>
    <source>
        <strain evidence="3">JCM 3369</strain>
    </source>
</reference>
<proteinExistence type="predicted"/>
<dbReference type="Proteomes" id="UP001596380">
    <property type="component" value="Unassembled WGS sequence"/>
</dbReference>
<name>A0ABW2CK84_9ACTN</name>
<evidence type="ECO:0000313" key="3">
    <source>
        <dbReference type="Proteomes" id="UP001596380"/>
    </source>
</evidence>
<sequence length="132" mass="14051">MTSRIRTAAAVALGGIVLALGAGALPAQAATSAPQAQQREAVCDWTPGGSGWGTAYTTKEIRLRTGPYASCDFIGLSDMDVHTQLVVWCKFRNSSGNTWYYVAVPGTSWKPGWIYSGNMGSVDRTMPTCTLN</sequence>
<comment type="caution">
    <text evidence="2">The sequence shown here is derived from an EMBL/GenBank/DDBJ whole genome shotgun (WGS) entry which is preliminary data.</text>
</comment>
<keyword evidence="3" id="KW-1185">Reference proteome</keyword>